<organism evidence="2 3">
    <name type="scientific">Lacticaseibacillus paracasei subsp. paracasei Lpp225</name>
    <dbReference type="NCBI Taxonomy" id="1256225"/>
    <lineage>
        <taxon>Bacteria</taxon>
        <taxon>Bacillati</taxon>
        <taxon>Bacillota</taxon>
        <taxon>Bacilli</taxon>
        <taxon>Lactobacillales</taxon>
        <taxon>Lactobacillaceae</taxon>
        <taxon>Lacticaseibacillus</taxon>
    </lineage>
</organism>
<sequence>MVNTILKEADLFCPNSVRINFTIYQLTFRFLMLVYLALFVS</sequence>
<evidence type="ECO:0000313" key="3">
    <source>
        <dbReference type="Proteomes" id="UP000014270"/>
    </source>
</evidence>
<evidence type="ECO:0000313" key="2">
    <source>
        <dbReference type="EMBL" id="EPC35676.1"/>
    </source>
</evidence>
<keyword evidence="2" id="KW-0547">Nucleotide-binding</keyword>
<keyword evidence="1" id="KW-1133">Transmembrane helix</keyword>
<keyword evidence="1" id="KW-0812">Transmembrane</keyword>
<dbReference type="Proteomes" id="UP000014270">
    <property type="component" value="Unassembled WGS sequence"/>
</dbReference>
<accession>S2NLC6</accession>
<comment type="caution">
    <text evidence="2">The sequence shown here is derived from an EMBL/GenBank/DDBJ whole genome shotgun (WGS) entry which is preliminary data.</text>
</comment>
<protein>
    <submittedName>
        <fullName evidence="2">ABC transporter, ATP-binding protein</fullName>
    </submittedName>
</protein>
<dbReference type="GO" id="GO:0005524">
    <property type="term" value="F:ATP binding"/>
    <property type="evidence" value="ECO:0007669"/>
    <property type="project" value="UniProtKB-KW"/>
</dbReference>
<dbReference type="EMBL" id="ANMM01000032">
    <property type="protein sequence ID" value="EPC35676.1"/>
    <property type="molecule type" value="Genomic_DNA"/>
</dbReference>
<reference evidence="2 3" key="1">
    <citation type="journal article" date="2013" name="PLoS ONE">
        <title>Lactobacillus paracasei comparative genomics: towards species pan-genome definition and exploitation of diversity.</title>
        <authorList>
            <person name="Smokvina T."/>
            <person name="Wels M."/>
            <person name="Polka J."/>
            <person name="Chervaux C."/>
            <person name="Brisse S."/>
            <person name="Boekhorst J."/>
            <person name="van Hylckama Vlieg J.E."/>
            <person name="Siezen R.J."/>
        </authorList>
    </citation>
    <scope>NUCLEOTIDE SEQUENCE [LARGE SCALE GENOMIC DNA]</scope>
    <source>
        <strain evidence="2 3">Lpp225</strain>
    </source>
</reference>
<dbReference type="AlphaFoldDB" id="S2NLC6"/>
<dbReference type="PATRIC" id="fig|1256225.3.peg.2948"/>
<feature type="transmembrane region" description="Helical" evidence="1">
    <location>
        <begin position="21"/>
        <end position="40"/>
    </location>
</feature>
<gene>
    <name evidence="2" type="ORF">Lpp225_2850</name>
</gene>
<keyword evidence="1" id="KW-0472">Membrane</keyword>
<keyword evidence="2" id="KW-0067">ATP-binding</keyword>
<proteinExistence type="predicted"/>
<evidence type="ECO:0000256" key="1">
    <source>
        <dbReference type="SAM" id="Phobius"/>
    </source>
</evidence>
<name>S2NLC6_LACPA</name>